<evidence type="ECO:0000256" key="1">
    <source>
        <dbReference type="ARBA" id="ARBA00003387"/>
    </source>
</evidence>
<feature type="region of interest" description="Disordered" evidence="7">
    <location>
        <begin position="1"/>
        <end position="42"/>
    </location>
</feature>
<dbReference type="InterPro" id="IPR008610">
    <property type="entry name" value="Ebp2"/>
</dbReference>
<feature type="compositionally biased region" description="Acidic residues" evidence="7">
    <location>
        <begin position="1"/>
        <end position="18"/>
    </location>
</feature>
<comment type="function">
    <text evidence="1">Required for the processing of the 27S pre-rRNA.</text>
</comment>
<comment type="subcellular location">
    <subcellularLocation>
        <location evidence="2">Nucleus</location>
        <location evidence="2">Nucleolus</location>
    </subcellularLocation>
</comment>
<evidence type="ECO:0000313" key="8">
    <source>
        <dbReference type="EMBL" id="CAI7993859.1"/>
    </source>
</evidence>
<dbReference type="GO" id="GO:0006364">
    <property type="term" value="P:rRNA processing"/>
    <property type="evidence" value="ECO:0007669"/>
    <property type="project" value="TreeGrafter"/>
</dbReference>
<evidence type="ECO:0000256" key="5">
    <source>
        <dbReference type="ARBA" id="ARBA00023054"/>
    </source>
</evidence>
<evidence type="ECO:0000256" key="7">
    <source>
        <dbReference type="SAM" id="MobiDB-lite"/>
    </source>
</evidence>
<keyword evidence="6" id="KW-0539">Nucleus</keyword>
<evidence type="ECO:0000256" key="2">
    <source>
        <dbReference type="ARBA" id="ARBA00004604"/>
    </source>
</evidence>
<sequence>MADDDSSATELSSDEELQEGLARGTLQPGLIGRVPPPKTYTNNVAGLRESLAVLKRKGQSEWLERMDVTCRAIPPSEVVAAEKEGQGEAEEKELDPNDDFKREMWFYQQALSAVELGQRKLEELDIPTTRPDDYFAEMVKTDDHMRKVRERLLSRQKGLEQREKARKLRDLKKFGKKVQQDILQKRREEKKNAIRSLKKGKGEKVGAVLGDRKKEAEREEEEFAVSAARDEDGGKTAEKKRKKGTQVGRNSKKRQFKDKKFGFGGRKSGQKRNSAGSSADMSGFSSARHSKPAAKNRKQHRGRK</sequence>
<dbReference type="GO" id="GO:0042273">
    <property type="term" value="P:ribosomal large subunit biogenesis"/>
    <property type="evidence" value="ECO:0007669"/>
    <property type="project" value="TreeGrafter"/>
</dbReference>
<feature type="compositionally biased region" description="Basic and acidic residues" evidence="7">
    <location>
        <begin position="200"/>
        <end position="217"/>
    </location>
</feature>
<feature type="compositionally biased region" description="Basic residues" evidence="7">
    <location>
        <begin position="164"/>
        <end position="176"/>
    </location>
</feature>
<proteinExistence type="inferred from homology"/>
<reference evidence="8" key="1">
    <citation type="submission" date="2023-03" db="EMBL/GenBank/DDBJ databases">
        <authorList>
            <person name="Steffen K."/>
            <person name="Cardenas P."/>
        </authorList>
    </citation>
    <scope>NUCLEOTIDE SEQUENCE</scope>
</reference>
<protein>
    <submittedName>
        <fullName evidence="8">Probable rRNA-processing protein EBP2</fullName>
    </submittedName>
</protein>
<comment type="similarity">
    <text evidence="3">Belongs to the EBP2 family.</text>
</comment>
<feature type="compositionally biased region" description="Basic and acidic residues" evidence="7">
    <location>
        <begin position="228"/>
        <end position="237"/>
    </location>
</feature>
<feature type="compositionally biased region" description="Basic residues" evidence="7">
    <location>
        <begin position="238"/>
        <end position="257"/>
    </location>
</feature>
<gene>
    <name evidence="8" type="ORF">GBAR_LOCUS1343</name>
</gene>
<evidence type="ECO:0000256" key="3">
    <source>
        <dbReference type="ARBA" id="ARBA00007336"/>
    </source>
</evidence>
<dbReference type="Proteomes" id="UP001174909">
    <property type="component" value="Unassembled WGS sequence"/>
</dbReference>
<keyword evidence="9" id="KW-1185">Reference proteome</keyword>
<dbReference type="PANTHER" id="PTHR13028:SF0">
    <property type="entry name" value="RRNA-PROCESSING PROTEIN EBP2-RELATED"/>
    <property type="match status" value="1"/>
</dbReference>
<dbReference type="AlphaFoldDB" id="A0AA35W4U6"/>
<name>A0AA35W4U6_GEOBA</name>
<dbReference type="GO" id="GO:0005730">
    <property type="term" value="C:nucleolus"/>
    <property type="evidence" value="ECO:0007669"/>
    <property type="project" value="UniProtKB-SubCell"/>
</dbReference>
<organism evidence="8 9">
    <name type="scientific">Geodia barretti</name>
    <name type="common">Barrett's horny sponge</name>
    <dbReference type="NCBI Taxonomy" id="519541"/>
    <lineage>
        <taxon>Eukaryota</taxon>
        <taxon>Metazoa</taxon>
        <taxon>Porifera</taxon>
        <taxon>Demospongiae</taxon>
        <taxon>Heteroscleromorpha</taxon>
        <taxon>Tetractinellida</taxon>
        <taxon>Astrophorina</taxon>
        <taxon>Geodiidae</taxon>
        <taxon>Geodia</taxon>
    </lineage>
</organism>
<evidence type="ECO:0000256" key="6">
    <source>
        <dbReference type="ARBA" id="ARBA00023242"/>
    </source>
</evidence>
<evidence type="ECO:0000256" key="4">
    <source>
        <dbReference type="ARBA" id="ARBA00022517"/>
    </source>
</evidence>
<keyword evidence="5" id="KW-0175">Coiled coil</keyword>
<keyword evidence="4" id="KW-0690">Ribosome biogenesis</keyword>
<evidence type="ECO:0000313" key="9">
    <source>
        <dbReference type="Proteomes" id="UP001174909"/>
    </source>
</evidence>
<feature type="compositionally biased region" description="Basic residues" evidence="7">
    <location>
        <begin position="288"/>
        <end position="304"/>
    </location>
</feature>
<dbReference type="EMBL" id="CASHTH010000201">
    <property type="protein sequence ID" value="CAI7993859.1"/>
    <property type="molecule type" value="Genomic_DNA"/>
</dbReference>
<feature type="region of interest" description="Disordered" evidence="7">
    <location>
        <begin position="157"/>
        <end position="304"/>
    </location>
</feature>
<feature type="compositionally biased region" description="Basic and acidic residues" evidence="7">
    <location>
        <begin position="183"/>
        <end position="192"/>
    </location>
</feature>
<feature type="region of interest" description="Disordered" evidence="7">
    <location>
        <begin position="76"/>
        <end position="96"/>
    </location>
</feature>
<dbReference type="PANTHER" id="PTHR13028">
    <property type="entry name" value="RRNA PROCESSING PROTEIN EBNA1-BINDING PROTEIN-RELATED"/>
    <property type="match status" value="1"/>
</dbReference>
<dbReference type="GO" id="GO:0030687">
    <property type="term" value="C:preribosome, large subunit precursor"/>
    <property type="evidence" value="ECO:0007669"/>
    <property type="project" value="TreeGrafter"/>
</dbReference>
<comment type="caution">
    <text evidence="8">The sequence shown here is derived from an EMBL/GenBank/DDBJ whole genome shotgun (WGS) entry which is preliminary data.</text>
</comment>
<dbReference type="Pfam" id="PF05890">
    <property type="entry name" value="Ebp2"/>
    <property type="match status" value="1"/>
</dbReference>
<accession>A0AA35W4U6</accession>
<dbReference type="GO" id="GO:0034399">
    <property type="term" value="C:nuclear periphery"/>
    <property type="evidence" value="ECO:0007669"/>
    <property type="project" value="TreeGrafter"/>
</dbReference>
<feature type="compositionally biased region" description="Polar residues" evidence="7">
    <location>
        <begin position="273"/>
        <end position="287"/>
    </location>
</feature>